<organism evidence="3 4">
    <name type="scientific">Tripterygium wilfordii</name>
    <name type="common">Thunder God vine</name>
    <dbReference type="NCBI Taxonomy" id="458696"/>
    <lineage>
        <taxon>Eukaryota</taxon>
        <taxon>Viridiplantae</taxon>
        <taxon>Streptophyta</taxon>
        <taxon>Embryophyta</taxon>
        <taxon>Tracheophyta</taxon>
        <taxon>Spermatophyta</taxon>
        <taxon>Magnoliopsida</taxon>
        <taxon>eudicotyledons</taxon>
        <taxon>Gunneridae</taxon>
        <taxon>Pentapetalae</taxon>
        <taxon>rosids</taxon>
        <taxon>fabids</taxon>
        <taxon>Celastrales</taxon>
        <taxon>Celastraceae</taxon>
        <taxon>Tripterygium</taxon>
    </lineage>
</organism>
<gene>
    <name evidence="3" type="ORF">HS088_TW15G00513</name>
</gene>
<protein>
    <submittedName>
        <fullName evidence="3">Uncharacterized protein</fullName>
    </submittedName>
</protein>
<sequence length="738" mass="82786">MSGEEDFEEWDADFLEQLIQVEEIALSANPNTTTSATQAVAPLSSRPPHLPQQHQQIYNHDFSYSPPRELSQRPPNDSSYFDRSISGITTEVTSCRSSVQCVPKADRAKDLEIQRLKGELGRVSKQLTELEYECSELRKERKKKDEQLISVCSHYEEKGSGFHSMKCTDFGRGRGVVTEDPRKVSQQFKQAKSINEIVGSRNNDRRTISTCRAIGVQTEKAIDVIPITSHGDHPTCPDLSEKLMGIWQSTSDQEFEKKLISALFRTCATDFHVLFGCMGMNASPKMRGDSMADESTSVVALDYWLHSPCTSEAEKVSHLYSVLTKISTGMLKLDALFKLLVDLCSLENVVIVHRSLRILRVFLKHLFYWGRKAELRDNVKFEGLCSSNKLEDFSGPECMKNRASCFVAKDGTFYAGNMPFGIQPSTAEILCEKEPRNHETSVLLSCINWGSLFEHMHQIAMKSTEECIRLEAVSTMNEIVMRNSTYVEREKFGTTLLFESISQLLRKESGLLVQKEALHLLHLLLNCPKLLAIFCSSCIKGDSTGAADDDVLSSLTCKGLHSILESLTDCIACTGNGVKVLELRRNSIILLSFLASTGRSGVEILINYKLSREANFLMFILQVLVSEVDAEAAVCAEPRICSEPADICKARNLLMREVLILLNRLVSNAAYSASVLRVLTNSRDMASLTIDIANRLSRWNQKLCQLDSTARQMRESEIIDLARVFKRRVFAYLGENVS</sequence>
<dbReference type="FunCoup" id="A0A7J7CLS8">
    <property type="interactions" value="806"/>
</dbReference>
<dbReference type="InParanoid" id="A0A7J7CLS8"/>
<proteinExistence type="predicted"/>
<dbReference type="EMBL" id="JAAARO010000015">
    <property type="protein sequence ID" value="KAF5735014.1"/>
    <property type="molecule type" value="Genomic_DNA"/>
</dbReference>
<accession>A0A7J7CLS8</accession>
<feature type="region of interest" description="Disordered" evidence="2">
    <location>
        <begin position="29"/>
        <end position="52"/>
    </location>
</feature>
<evidence type="ECO:0000313" key="4">
    <source>
        <dbReference type="Proteomes" id="UP000593562"/>
    </source>
</evidence>
<feature type="coiled-coil region" evidence="1">
    <location>
        <begin position="113"/>
        <end position="147"/>
    </location>
</feature>
<dbReference type="InterPro" id="IPR044952">
    <property type="entry name" value="SUV2"/>
</dbReference>
<dbReference type="OrthoDB" id="645074at2759"/>
<dbReference type="AlphaFoldDB" id="A0A7J7CLS8"/>
<name>A0A7J7CLS8_TRIWF</name>
<dbReference type="GO" id="GO:0006974">
    <property type="term" value="P:DNA damage response"/>
    <property type="evidence" value="ECO:0007669"/>
    <property type="project" value="InterPro"/>
</dbReference>
<dbReference type="PANTHER" id="PTHR35761:SF1">
    <property type="entry name" value="PROTEIN SENSITIVE TO UV 2"/>
    <property type="match status" value="1"/>
</dbReference>
<evidence type="ECO:0000256" key="1">
    <source>
        <dbReference type="SAM" id="Coils"/>
    </source>
</evidence>
<dbReference type="Proteomes" id="UP000593562">
    <property type="component" value="Unassembled WGS sequence"/>
</dbReference>
<evidence type="ECO:0000313" key="3">
    <source>
        <dbReference type="EMBL" id="KAF5735014.1"/>
    </source>
</evidence>
<dbReference type="PANTHER" id="PTHR35761">
    <property type="entry name" value="ATR INTERACTING PROTEIN"/>
    <property type="match status" value="1"/>
</dbReference>
<keyword evidence="1" id="KW-0175">Coiled coil</keyword>
<keyword evidence="4" id="KW-1185">Reference proteome</keyword>
<feature type="compositionally biased region" description="Polar residues" evidence="2">
    <location>
        <begin position="29"/>
        <end position="38"/>
    </location>
</feature>
<comment type="caution">
    <text evidence="3">The sequence shown here is derived from an EMBL/GenBank/DDBJ whole genome shotgun (WGS) entry which is preliminary data.</text>
</comment>
<reference evidence="3 4" key="1">
    <citation type="journal article" date="2020" name="Nat. Commun.">
        <title>Genome of Tripterygium wilfordii and identification of cytochrome P450 involved in triptolide biosynthesis.</title>
        <authorList>
            <person name="Tu L."/>
            <person name="Su P."/>
            <person name="Zhang Z."/>
            <person name="Gao L."/>
            <person name="Wang J."/>
            <person name="Hu T."/>
            <person name="Zhou J."/>
            <person name="Zhang Y."/>
            <person name="Zhao Y."/>
            <person name="Liu Y."/>
            <person name="Song Y."/>
            <person name="Tong Y."/>
            <person name="Lu Y."/>
            <person name="Yang J."/>
            <person name="Xu C."/>
            <person name="Jia M."/>
            <person name="Peters R.J."/>
            <person name="Huang L."/>
            <person name="Gao W."/>
        </authorList>
    </citation>
    <scope>NUCLEOTIDE SEQUENCE [LARGE SCALE GENOMIC DNA]</scope>
    <source>
        <strain evidence="4">cv. XIE 37</strain>
        <tissue evidence="3">Leaf</tissue>
    </source>
</reference>
<evidence type="ECO:0000256" key="2">
    <source>
        <dbReference type="SAM" id="MobiDB-lite"/>
    </source>
</evidence>